<evidence type="ECO:0000313" key="2">
    <source>
        <dbReference type="EMBL" id="SCV02510.1"/>
    </source>
</evidence>
<evidence type="ECO:0000256" key="1">
    <source>
        <dbReference type="SAM" id="Phobius"/>
    </source>
</evidence>
<feature type="transmembrane region" description="Helical" evidence="1">
    <location>
        <begin position="127"/>
        <end position="147"/>
    </location>
</feature>
<sequence length="149" mass="16866">MATTFVSNKLPELTATNCEYHIMTLTKVIVAIVFSLASIILFWISYSTATICTKEASLSYREEHSSAKQLPDLDSPKLKQMFVEYLQVCCIARAISSYVALHTHIFSSYFEELGPIEKLKHNMTMNFLFLFSAKLNISVSIWAATHISE</sequence>
<keyword evidence="3" id="KW-1185">Reference proteome</keyword>
<feature type="transmembrane region" description="Helical" evidence="1">
    <location>
        <begin position="20"/>
        <end position="44"/>
    </location>
</feature>
<dbReference type="Proteomes" id="UP000191144">
    <property type="component" value="Chromosome H"/>
</dbReference>
<proteinExistence type="predicted"/>
<evidence type="ECO:0000313" key="3">
    <source>
        <dbReference type="Proteomes" id="UP000191144"/>
    </source>
</evidence>
<organism evidence="2 3">
    <name type="scientific">Lachancea meyersii CBS 8951</name>
    <dbReference type="NCBI Taxonomy" id="1266667"/>
    <lineage>
        <taxon>Eukaryota</taxon>
        <taxon>Fungi</taxon>
        <taxon>Dikarya</taxon>
        <taxon>Ascomycota</taxon>
        <taxon>Saccharomycotina</taxon>
        <taxon>Saccharomycetes</taxon>
        <taxon>Saccharomycetales</taxon>
        <taxon>Saccharomycetaceae</taxon>
        <taxon>Lachancea</taxon>
    </lineage>
</organism>
<keyword evidence="1" id="KW-0472">Membrane</keyword>
<keyword evidence="1" id="KW-0812">Transmembrane</keyword>
<keyword evidence="1" id="KW-1133">Transmembrane helix</keyword>
<reference evidence="3" key="1">
    <citation type="submission" date="2016-03" db="EMBL/GenBank/DDBJ databases">
        <authorList>
            <person name="Devillers Hugo."/>
        </authorList>
    </citation>
    <scope>NUCLEOTIDE SEQUENCE [LARGE SCALE GENOMIC DNA]</scope>
</reference>
<dbReference type="AlphaFoldDB" id="A0A1G4KDC3"/>
<accession>A0A1G4KDC3</accession>
<dbReference type="EMBL" id="LT598480">
    <property type="protein sequence ID" value="SCV02510.1"/>
    <property type="molecule type" value="Genomic_DNA"/>
</dbReference>
<gene>
    <name evidence="2" type="ORF">LAME_0H02146G</name>
</gene>
<name>A0A1G4KDC3_9SACH</name>
<protein>
    <submittedName>
        <fullName evidence="2">LAME_0H02146g1_1</fullName>
    </submittedName>
</protein>